<feature type="domain" description="HAUS augmin-like complex subunit 6 N-terminal" evidence="2">
    <location>
        <begin position="57"/>
        <end position="290"/>
    </location>
</feature>
<gene>
    <name evidence="3" type="ORF">PG999_014739</name>
</gene>
<feature type="region of interest" description="Disordered" evidence="1">
    <location>
        <begin position="1"/>
        <end position="41"/>
    </location>
</feature>
<dbReference type="InterPro" id="IPR028163">
    <property type="entry name" value="HAUS_6_N"/>
</dbReference>
<dbReference type="AlphaFoldDB" id="A0AAW0Q2B4"/>
<protein>
    <submittedName>
        <fullName evidence="3">HAUS augmin-like complex subunit 6 N-terminus-domain-containing protein</fullName>
    </submittedName>
</protein>
<organism evidence="3 4">
    <name type="scientific">Apiospora kogelbergensis</name>
    <dbReference type="NCBI Taxonomy" id="1337665"/>
    <lineage>
        <taxon>Eukaryota</taxon>
        <taxon>Fungi</taxon>
        <taxon>Dikarya</taxon>
        <taxon>Ascomycota</taxon>
        <taxon>Pezizomycotina</taxon>
        <taxon>Sordariomycetes</taxon>
        <taxon>Xylariomycetidae</taxon>
        <taxon>Amphisphaeriales</taxon>
        <taxon>Apiosporaceae</taxon>
        <taxon>Apiospora</taxon>
    </lineage>
</organism>
<keyword evidence="4" id="KW-1185">Reference proteome</keyword>
<feature type="compositionally biased region" description="Acidic residues" evidence="1">
    <location>
        <begin position="452"/>
        <end position="467"/>
    </location>
</feature>
<evidence type="ECO:0000313" key="3">
    <source>
        <dbReference type="EMBL" id="KAK8092540.1"/>
    </source>
</evidence>
<reference evidence="3 4" key="1">
    <citation type="submission" date="2023-01" db="EMBL/GenBank/DDBJ databases">
        <title>Analysis of 21 Apiospora genomes using comparative genomics revels a genus with tremendous synthesis potential of carbohydrate active enzymes and secondary metabolites.</title>
        <authorList>
            <person name="Sorensen T."/>
        </authorList>
    </citation>
    <scope>NUCLEOTIDE SEQUENCE [LARGE SCALE GENOMIC DNA]</scope>
    <source>
        <strain evidence="3 4">CBS 117206</strain>
    </source>
</reference>
<comment type="caution">
    <text evidence="3">The sequence shown here is derived from an EMBL/GenBank/DDBJ whole genome shotgun (WGS) entry which is preliminary data.</text>
</comment>
<feature type="compositionally biased region" description="Low complexity" evidence="1">
    <location>
        <begin position="29"/>
        <end position="41"/>
    </location>
</feature>
<feature type="compositionally biased region" description="Acidic residues" evidence="1">
    <location>
        <begin position="771"/>
        <end position="781"/>
    </location>
</feature>
<proteinExistence type="predicted"/>
<feature type="compositionally biased region" description="Basic residues" evidence="1">
    <location>
        <begin position="484"/>
        <end position="497"/>
    </location>
</feature>
<name>A0AAW0Q2B4_9PEZI</name>
<sequence>MHYSWFAPKPATTRPRPISLRASAKSPLTASQSSTTTATAASNNVQLPSTVSSRILFLTNLRLLDLDQEEDWPDITPSTFSTKDAVVNQKKRIQAVEWALYQLFNLWDPEETQNKLRPFYPPLDQVQSINLRAAFTRCLEQAKKNGVLGRDAVIRKTMLDECKGERFEEVLAVFSSAVLKKLVAERALNAGHDYRPSISESIAIENWGYKGDRTELNALLLAHKASLRSHIRDKDAARERYRDFAQLLARKEQTIAKRNEQLKSLAEDDPSSQPTDKMRYQVRQMLKMNWTGNEEWTENILYGENSSSKAGLLSTPFEEVWDGVQNGTLEDIEDQSMGLLDQLDQRVQVQRARLEKWDGFRKKLFGNKAAEPSKTSAPDTKGIDLGFTAHLKLSAQTMSPQDVDKLHLPPPPPQYAQMLESMKAELNSDLAGIPDFASLVTNRSTSIAYRPEEEEPEPVSDLDEWEKEIERETKAAKPPPATRRGSRLRSPKRRPVVRTRTLNTRPAIEESDDDEDVEDEVEPPRSERQDPTSSSRSSVTPEQEKPAEQEGNIKMMRYSPPLSPPRSQSPELVGPMPRSKKPTGVELTAPDRATSPTQLAANQILASMSNASPSPLKKPRHTLSLTERTRMSITRTPSFDPDEYDHDTQLLSPTPKPRVNIQALSHNTAEPGPEEPEDLVARTQRSMQGYEAARQKAQLERRRSERKSRMASPRKENSHLPVAEEDDVGEQSTFVEELLDKGVEDMELVFRSRPKMRTSPAPSPGRRWDQDLYEDEEEWIE</sequence>
<feature type="compositionally biased region" description="Polar residues" evidence="1">
    <location>
        <begin position="623"/>
        <end position="637"/>
    </location>
</feature>
<evidence type="ECO:0000313" key="4">
    <source>
        <dbReference type="Proteomes" id="UP001392437"/>
    </source>
</evidence>
<feature type="compositionally biased region" description="Basic and acidic residues" evidence="1">
    <location>
        <begin position="693"/>
        <end position="703"/>
    </location>
</feature>
<feature type="compositionally biased region" description="Polar residues" evidence="1">
    <location>
        <begin position="531"/>
        <end position="541"/>
    </location>
</feature>
<evidence type="ECO:0000256" key="1">
    <source>
        <dbReference type="SAM" id="MobiDB-lite"/>
    </source>
</evidence>
<dbReference type="Pfam" id="PF14661">
    <property type="entry name" value="HAUS6_N"/>
    <property type="match status" value="1"/>
</dbReference>
<dbReference type="EMBL" id="JAQQWP010000013">
    <property type="protein sequence ID" value="KAK8092540.1"/>
    <property type="molecule type" value="Genomic_DNA"/>
</dbReference>
<feature type="compositionally biased region" description="Polar residues" evidence="1">
    <location>
        <begin position="594"/>
        <end position="613"/>
    </location>
</feature>
<evidence type="ECO:0000259" key="2">
    <source>
        <dbReference type="Pfam" id="PF14661"/>
    </source>
</evidence>
<accession>A0AAW0Q2B4</accession>
<feature type="region of interest" description="Disordered" evidence="1">
    <location>
        <begin position="753"/>
        <end position="781"/>
    </location>
</feature>
<feature type="region of interest" description="Disordered" evidence="1">
    <location>
        <begin position="447"/>
        <end position="732"/>
    </location>
</feature>
<feature type="compositionally biased region" description="Acidic residues" evidence="1">
    <location>
        <begin position="509"/>
        <end position="521"/>
    </location>
</feature>
<dbReference type="Proteomes" id="UP001392437">
    <property type="component" value="Unassembled WGS sequence"/>
</dbReference>